<comment type="caution">
    <text evidence="2">The sequence shown here is derived from an EMBL/GenBank/DDBJ whole genome shotgun (WGS) entry which is preliminary data.</text>
</comment>
<proteinExistence type="predicted"/>
<protein>
    <submittedName>
        <fullName evidence="2">Acyltransferase</fullName>
    </submittedName>
</protein>
<feature type="signal peptide" evidence="1">
    <location>
        <begin position="1"/>
        <end position="22"/>
    </location>
</feature>
<keyword evidence="2" id="KW-0808">Transferase</keyword>
<dbReference type="Proteomes" id="UP000054715">
    <property type="component" value="Unassembled WGS sequence"/>
</dbReference>
<reference evidence="2 3" key="1">
    <citation type="submission" date="2015-11" db="EMBL/GenBank/DDBJ databases">
        <title>Genomic analysis of 38 Legionella species identifies large and diverse effector repertoires.</title>
        <authorList>
            <person name="Burstein D."/>
            <person name="Amaro F."/>
            <person name="Zusman T."/>
            <person name="Lifshitz Z."/>
            <person name="Cohen O."/>
            <person name="Gilbert J.A."/>
            <person name="Pupko T."/>
            <person name="Shuman H.A."/>
            <person name="Segal G."/>
        </authorList>
    </citation>
    <scope>NUCLEOTIDE SEQUENCE [LARGE SCALE GENOMIC DNA]</scope>
    <source>
        <strain evidence="2 3">JA-26-G1-E2</strain>
    </source>
</reference>
<dbReference type="PATRIC" id="fig|455.5.peg.616"/>
<accession>A0A0W0UU39</accession>
<evidence type="ECO:0000313" key="3">
    <source>
        <dbReference type="Proteomes" id="UP000054715"/>
    </source>
</evidence>
<dbReference type="GO" id="GO:0016746">
    <property type="term" value="F:acyltransferase activity"/>
    <property type="evidence" value="ECO:0007669"/>
    <property type="project" value="UniProtKB-KW"/>
</dbReference>
<dbReference type="AlphaFoldDB" id="A0A0W0UU39"/>
<name>A0A0W0UU39_9GAMM</name>
<sequence length="127" mass="14110">MIKVIVGAIVCCVLLVSCKTHVIYTTKSKSQIAACQLACECKATACKQTCRNNCPRCCASSTQSTVKTYKRYKHEVCVKGDFLTLQLNSFRDPLQCRKTTCDCRADYQVCMQACSGMVFKSLRPVCP</sequence>
<evidence type="ECO:0000313" key="2">
    <source>
        <dbReference type="EMBL" id="KTD11388.1"/>
    </source>
</evidence>
<keyword evidence="1" id="KW-0732">Signal</keyword>
<feature type="chain" id="PRO_5006914266" evidence="1">
    <location>
        <begin position="23"/>
        <end position="127"/>
    </location>
</feature>
<dbReference type="STRING" id="455.Ljam_0582"/>
<organism evidence="2 3">
    <name type="scientific">Legionella jamestowniensis</name>
    <dbReference type="NCBI Taxonomy" id="455"/>
    <lineage>
        <taxon>Bacteria</taxon>
        <taxon>Pseudomonadati</taxon>
        <taxon>Pseudomonadota</taxon>
        <taxon>Gammaproteobacteria</taxon>
        <taxon>Legionellales</taxon>
        <taxon>Legionellaceae</taxon>
        <taxon>Legionella</taxon>
    </lineage>
</organism>
<keyword evidence="2" id="KW-0012">Acyltransferase</keyword>
<dbReference type="EMBL" id="LNYG01000008">
    <property type="protein sequence ID" value="KTD11388.1"/>
    <property type="molecule type" value="Genomic_DNA"/>
</dbReference>
<evidence type="ECO:0000256" key="1">
    <source>
        <dbReference type="SAM" id="SignalP"/>
    </source>
</evidence>
<dbReference type="PROSITE" id="PS51257">
    <property type="entry name" value="PROKAR_LIPOPROTEIN"/>
    <property type="match status" value="1"/>
</dbReference>
<gene>
    <name evidence="2" type="ORF">Ljam_0582</name>
</gene>